<evidence type="ECO:0000313" key="3">
    <source>
        <dbReference type="EMBL" id="SEN48856.1"/>
    </source>
</evidence>
<organism evidence="3 4">
    <name type="scientific">Gemmobacter aquatilis</name>
    <dbReference type="NCBI Taxonomy" id="933059"/>
    <lineage>
        <taxon>Bacteria</taxon>
        <taxon>Pseudomonadati</taxon>
        <taxon>Pseudomonadota</taxon>
        <taxon>Alphaproteobacteria</taxon>
        <taxon>Rhodobacterales</taxon>
        <taxon>Paracoccaceae</taxon>
        <taxon>Gemmobacter</taxon>
    </lineage>
</organism>
<dbReference type="GO" id="GO:0019867">
    <property type="term" value="C:outer membrane"/>
    <property type="evidence" value="ECO:0007669"/>
    <property type="project" value="InterPro"/>
</dbReference>
<keyword evidence="2" id="KW-0732">Signal</keyword>
<keyword evidence="4" id="KW-1185">Reference proteome</keyword>
<dbReference type="PANTHER" id="PTHR36920:SF1">
    <property type="entry name" value="OUTER MEMBRANE PROTEIN W"/>
    <property type="match status" value="1"/>
</dbReference>
<dbReference type="OrthoDB" id="9807574at2"/>
<protein>
    <submittedName>
        <fullName evidence="3">Outer membrane protein</fullName>
    </submittedName>
</protein>
<name>A0A1H8GY19_9RHOB</name>
<dbReference type="Pfam" id="PF03922">
    <property type="entry name" value="OmpW"/>
    <property type="match status" value="1"/>
</dbReference>
<reference evidence="3 4" key="1">
    <citation type="submission" date="2016-10" db="EMBL/GenBank/DDBJ databases">
        <authorList>
            <person name="de Groot N.N."/>
        </authorList>
    </citation>
    <scope>NUCLEOTIDE SEQUENCE [LARGE SCALE GENOMIC DNA]</scope>
    <source>
        <strain evidence="3 4">DSM 3857</strain>
    </source>
</reference>
<evidence type="ECO:0000313" key="4">
    <source>
        <dbReference type="Proteomes" id="UP000198761"/>
    </source>
</evidence>
<gene>
    <name evidence="3" type="ORF">SAMN04488103_105197</name>
</gene>
<dbReference type="GO" id="GO:0055085">
    <property type="term" value="P:transmembrane transport"/>
    <property type="evidence" value="ECO:0007669"/>
    <property type="project" value="TreeGrafter"/>
</dbReference>
<dbReference type="PANTHER" id="PTHR36920">
    <property type="match status" value="1"/>
</dbReference>
<feature type="signal peptide" evidence="2">
    <location>
        <begin position="1"/>
        <end position="20"/>
    </location>
</feature>
<dbReference type="EMBL" id="FOCE01000005">
    <property type="protein sequence ID" value="SEN48856.1"/>
    <property type="molecule type" value="Genomic_DNA"/>
</dbReference>
<feature type="chain" id="PRO_5011611197" evidence="2">
    <location>
        <begin position="21"/>
        <end position="197"/>
    </location>
</feature>
<evidence type="ECO:0000256" key="2">
    <source>
        <dbReference type="SAM" id="SignalP"/>
    </source>
</evidence>
<dbReference type="InterPro" id="IPR011250">
    <property type="entry name" value="OMP/PagP_B-barrel"/>
</dbReference>
<sequence length="197" mass="20713">MKTSSLALVLLAATAAPALAQSAGDMTFGFGIGYVAPTSDNGTLAGADTDIGDSVRPTITFEYFVRDNIGIEVLGALPFHHSIDLGGDRVGSTKQLPPTVSVNYHIPTSGPITPFVGVGVNYTTFFEESSSLGDLSIDDSWGLAAHLGMDYALSDTGALRMDLRYIDINSDVYLDGAKIGKVDVNPLVAGISYIMKF</sequence>
<comment type="similarity">
    <text evidence="1">Belongs to the OmpW/AlkL family.</text>
</comment>
<accession>A0A1H8GY19</accession>
<dbReference type="AlphaFoldDB" id="A0A1H8GY19"/>
<dbReference type="SUPFAM" id="SSF56925">
    <property type="entry name" value="OMPA-like"/>
    <property type="match status" value="1"/>
</dbReference>
<dbReference type="Gene3D" id="2.40.160.20">
    <property type="match status" value="1"/>
</dbReference>
<dbReference type="Proteomes" id="UP000198761">
    <property type="component" value="Unassembled WGS sequence"/>
</dbReference>
<dbReference type="STRING" id="933059.SAMN04488103_105197"/>
<dbReference type="RefSeq" id="WP_091301473.1">
    <property type="nucleotide sequence ID" value="NZ_FOCE01000005.1"/>
</dbReference>
<evidence type="ECO:0000256" key="1">
    <source>
        <dbReference type="ARBA" id="ARBA00009330"/>
    </source>
</evidence>
<dbReference type="InterPro" id="IPR005618">
    <property type="entry name" value="OMPW"/>
</dbReference>
<proteinExistence type="inferred from homology"/>